<evidence type="ECO:0008006" key="12">
    <source>
        <dbReference type="Google" id="ProtNLM"/>
    </source>
</evidence>
<evidence type="ECO:0000256" key="4">
    <source>
        <dbReference type="ARBA" id="ARBA00022553"/>
    </source>
</evidence>
<organism evidence="10 11">
    <name type="scientific">Scleropages formosus</name>
    <name type="common">Asian bonytongue</name>
    <name type="synonym">Osteoglossum formosum</name>
    <dbReference type="NCBI Taxonomy" id="113540"/>
    <lineage>
        <taxon>Eukaryota</taxon>
        <taxon>Metazoa</taxon>
        <taxon>Chordata</taxon>
        <taxon>Craniata</taxon>
        <taxon>Vertebrata</taxon>
        <taxon>Euteleostomi</taxon>
        <taxon>Actinopterygii</taxon>
        <taxon>Neopterygii</taxon>
        <taxon>Teleostei</taxon>
        <taxon>Osteoglossocephala</taxon>
        <taxon>Osteoglossomorpha</taxon>
        <taxon>Osteoglossiformes</taxon>
        <taxon>Osteoglossidae</taxon>
        <taxon>Scleropages</taxon>
    </lineage>
</organism>
<dbReference type="InterPro" id="IPR013606">
    <property type="entry name" value="I-BAR_dom"/>
</dbReference>
<keyword evidence="6" id="KW-0206">Cytoskeleton</keyword>
<dbReference type="FunFam" id="1.20.1270.60:FF:000165">
    <property type="entry name" value="BAI1-associated protein 2"/>
    <property type="match status" value="1"/>
</dbReference>
<dbReference type="PROSITE" id="PS51338">
    <property type="entry name" value="IMD"/>
    <property type="match status" value="1"/>
</dbReference>
<comment type="subcellular location">
    <subcellularLocation>
        <location evidence="1">Cytoplasm</location>
        <location evidence="1">Cytoskeleton</location>
    </subcellularLocation>
</comment>
<feature type="domain" description="SH3" evidence="8">
    <location>
        <begin position="245"/>
        <end position="308"/>
    </location>
</feature>
<evidence type="ECO:0000256" key="5">
    <source>
        <dbReference type="ARBA" id="ARBA00023054"/>
    </source>
</evidence>
<dbReference type="InterPro" id="IPR036028">
    <property type="entry name" value="SH3-like_dom_sf"/>
</dbReference>
<gene>
    <name evidence="10" type="ORF">Z043_122226</name>
</gene>
<dbReference type="Proteomes" id="UP000034805">
    <property type="component" value="Unassembled WGS sequence"/>
</dbReference>
<dbReference type="PROSITE" id="PS50002">
    <property type="entry name" value="SH3"/>
    <property type="match status" value="1"/>
</dbReference>
<evidence type="ECO:0000259" key="8">
    <source>
        <dbReference type="PROSITE" id="PS50002"/>
    </source>
</evidence>
<keyword evidence="3" id="KW-0963">Cytoplasm</keyword>
<dbReference type="SUPFAM" id="SSF103657">
    <property type="entry name" value="BAR/IMD domain-like"/>
    <property type="match status" value="1"/>
</dbReference>
<dbReference type="InterPro" id="IPR027681">
    <property type="entry name" value="IRSp53/IRTKS/Pinkbar"/>
</dbReference>
<dbReference type="SUPFAM" id="SSF50044">
    <property type="entry name" value="SH3-domain"/>
    <property type="match status" value="1"/>
</dbReference>
<dbReference type="GO" id="GO:0051764">
    <property type="term" value="P:actin crosslink formation"/>
    <property type="evidence" value="ECO:0007669"/>
    <property type="project" value="TreeGrafter"/>
</dbReference>
<dbReference type="Pfam" id="PF08397">
    <property type="entry name" value="IMD"/>
    <property type="match status" value="1"/>
</dbReference>
<feature type="domain" description="IMD" evidence="9">
    <location>
        <begin position="1"/>
        <end position="167"/>
    </location>
</feature>
<dbReference type="InterPro" id="IPR001452">
    <property type="entry name" value="SH3_domain"/>
</dbReference>
<dbReference type="GO" id="GO:0005856">
    <property type="term" value="C:cytoskeleton"/>
    <property type="evidence" value="ECO:0007669"/>
    <property type="project" value="UniProtKB-SubCell"/>
</dbReference>
<accession>A0A0P7UFJ7</accession>
<dbReference type="SMART" id="SM00326">
    <property type="entry name" value="SH3"/>
    <property type="match status" value="1"/>
</dbReference>
<evidence type="ECO:0000313" key="10">
    <source>
        <dbReference type="EMBL" id="KPP59818.1"/>
    </source>
</evidence>
<keyword evidence="2 7" id="KW-0728">SH3 domain</keyword>
<dbReference type="AlphaFoldDB" id="A0A0P7UFJ7"/>
<dbReference type="PANTHER" id="PTHR14206:SF4">
    <property type="entry name" value="BRAIN-SPECIFIC ANGIOGENESIS INHIBITOR 1-ASSOCIATED PROTEIN 2-LIKE PROTEIN 1"/>
    <property type="match status" value="1"/>
</dbReference>
<dbReference type="Gene3D" id="2.30.30.40">
    <property type="entry name" value="SH3 Domains"/>
    <property type="match status" value="1"/>
</dbReference>
<comment type="caution">
    <text evidence="10">The sequence shown here is derived from an EMBL/GenBank/DDBJ whole genome shotgun (WGS) entry which is preliminary data.</text>
</comment>
<evidence type="ECO:0000256" key="3">
    <source>
        <dbReference type="ARBA" id="ARBA00022490"/>
    </source>
</evidence>
<proteinExistence type="predicted"/>
<dbReference type="GO" id="GO:0030838">
    <property type="term" value="P:positive regulation of actin filament polymerization"/>
    <property type="evidence" value="ECO:0007669"/>
    <property type="project" value="TreeGrafter"/>
</dbReference>
<dbReference type="GO" id="GO:0005829">
    <property type="term" value="C:cytosol"/>
    <property type="evidence" value="ECO:0007669"/>
    <property type="project" value="TreeGrafter"/>
</dbReference>
<evidence type="ECO:0000256" key="7">
    <source>
        <dbReference type="PROSITE-ProRule" id="PRU00192"/>
    </source>
</evidence>
<evidence type="ECO:0000256" key="2">
    <source>
        <dbReference type="ARBA" id="ARBA00022443"/>
    </source>
</evidence>
<evidence type="ECO:0000313" key="11">
    <source>
        <dbReference type="Proteomes" id="UP000034805"/>
    </source>
</evidence>
<dbReference type="EMBL" id="JARO02011540">
    <property type="protein sequence ID" value="KPP59818.1"/>
    <property type="molecule type" value="Genomic_DNA"/>
</dbReference>
<reference evidence="10 11" key="1">
    <citation type="submission" date="2015-08" db="EMBL/GenBank/DDBJ databases">
        <title>The genome of the Asian arowana (Scleropages formosus).</title>
        <authorList>
            <person name="Tan M.H."/>
            <person name="Gan H.M."/>
            <person name="Croft L.J."/>
            <person name="Austin C.M."/>
        </authorList>
    </citation>
    <scope>NUCLEOTIDE SEQUENCE [LARGE SCALE GENOMIC DNA]</scope>
    <source>
        <strain evidence="10">Aro1</strain>
    </source>
</reference>
<dbReference type="Gene3D" id="1.20.1270.60">
    <property type="entry name" value="Arfaptin homology (AH) domain/BAR domain"/>
    <property type="match status" value="1"/>
</dbReference>
<dbReference type="Pfam" id="PF14604">
    <property type="entry name" value="SH3_9"/>
    <property type="match status" value="1"/>
</dbReference>
<keyword evidence="4" id="KW-0597">Phosphoprotein</keyword>
<dbReference type="STRING" id="113540.ENSSFOP00015076739"/>
<dbReference type="GO" id="GO:0051017">
    <property type="term" value="P:actin filament bundle assembly"/>
    <property type="evidence" value="ECO:0007669"/>
    <property type="project" value="TreeGrafter"/>
</dbReference>
<dbReference type="PANTHER" id="PTHR14206">
    <property type="entry name" value="BRAIN-SPECIFIC ANGIOGENESIS INHIBITOR 1-ASSOCIATED PROTEIN 2"/>
    <property type="match status" value="1"/>
</dbReference>
<feature type="non-terminal residue" evidence="10">
    <location>
        <position position="1"/>
    </location>
</feature>
<dbReference type="InterPro" id="IPR027267">
    <property type="entry name" value="AH/BAR_dom_sf"/>
</dbReference>
<keyword evidence="5" id="KW-0175">Coiled coil</keyword>
<dbReference type="FunFam" id="2.30.30.40:FF:000018">
    <property type="entry name" value="Brain-specific angiogenesis inhibitor 1-associated protein 2"/>
    <property type="match status" value="1"/>
</dbReference>
<evidence type="ECO:0000256" key="1">
    <source>
        <dbReference type="ARBA" id="ARBA00004245"/>
    </source>
</evidence>
<dbReference type="GO" id="GO:0005654">
    <property type="term" value="C:nucleoplasm"/>
    <property type="evidence" value="ECO:0007669"/>
    <property type="project" value="TreeGrafter"/>
</dbReference>
<sequence>VCGVTLHVLLQFKRFHKEIIAELERKTDMDVKYMTATFKRYQTEHKLKQDSLERSQSDLKKLRRKSQGKNVTKYEAKENECLEAVTTRQMEIQKFVADGCREALLEEKRRFCFLVDKHCIFSHQISMFHDKAKDMLTMQLPNWQDKCSDATKVPDSVMSMIEGLRTPVSITPQPSPPMDRYSRTNTDTVIPPPAPPLKANTSPLANMFSQDVPKPITVQQISDHNSGEEGSLPRSVSVSTGLNIVKRPKVRTIFPHTAESNDTLLSFDEGDIITLLIPEEKDGWLYGELEKSKQRGWFPSSYCRPYSEPVVKNR</sequence>
<evidence type="ECO:0000259" key="9">
    <source>
        <dbReference type="PROSITE" id="PS51338"/>
    </source>
</evidence>
<name>A0A0P7UFJ7_SCLFO</name>
<protein>
    <recommendedName>
        <fullName evidence="12">Brain-specific angiogenesis inhibitor 1-associated protein 2-like protein 1-like</fullName>
    </recommendedName>
</protein>
<dbReference type="GO" id="GO:0007009">
    <property type="term" value="P:plasma membrane organization"/>
    <property type="evidence" value="ECO:0007669"/>
    <property type="project" value="InterPro"/>
</dbReference>
<evidence type="ECO:0000256" key="6">
    <source>
        <dbReference type="ARBA" id="ARBA00023212"/>
    </source>
</evidence>